<proteinExistence type="predicted"/>
<accession>A0A7W9IGW0</accession>
<evidence type="ECO:0000313" key="2">
    <source>
        <dbReference type="EMBL" id="MBB5820041.1"/>
    </source>
</evidence>
<dbReference type="SUPFAM" id="SSF51735">
    <property type="entry name" value="NAD(P)-binding Rossmann-fold domains"/>
    <property type="match status" value="1"/>
</dbReference>
<keyword evidence="3" id="KW-1185">Reference proteome</keyword>
<sequence length="76" mass="7551">MAVATGAVQEGDDAPARIFAVNAGGVPHLPRAVVRRMTPRESGPVIATGSGVAGVPQAGRPVRAAPGADRGTALRL</sequence>
<feature type="region of interest" description="Disordered" evidence="1">
    <location>
        <begin position="45"/>
        <end position="76"/>
    </location>
</feature>
<dbReference type="InterPro" id="IPR036291">
    <property type="entry name" value="NAD(P)-bd_dom_sf"/>
</dbReference>
<dbReference type="RefSeq" id="WP_184537426.1">
    <property type="nucleotide sequence ID" value="NZ_JACHMP010000001.1"/>
</dbReference>
<organism evidence="2 3">
    <name type="scientific">Streptosporangium becharense</name>
    <dbReference type="NCBI Taxonomy" id="1816182"/>
    <lineage>
        <taxon>Bacteria</taxon>
        <taxon>Bacillati</taxon>
        <taxon>Actinomycetota</taxon>
        <taxon>Actinomycetes</taxon>
        <taxon>Streptosporangiales</taxon>
        <taxon>Streptosporangiaceae</taxon>
        <taxon>Streptosporangium</taxon>
    </lineage>
</organism>
<evidence type="ECO:0000313" key="3">
    <source>
        <dbReference type="Proteomes" id="UP000540685"/>
    </source>
</evidence>
<dbReference type="EMBL" id="JACHMP010000001">
    <property type="protein sequence ID" value="MBB5820041.1"/>
    <property type="molecule type" value="Genomic_DNA"/>
</dbReference>
<name>A0A7W9IGW0_9ACTN</name>
<comment type="caution">
    <text evidence="2">The sequence shown here is derived from an EMBL/GenBank/DDBJ whole genome shotgun (WGS) entry which is preliminary data.</text>
</comment>
<protein>
    <submittedName>
        <fullName evidence="2">NADP-dependent 3-hydroxy acid dehydrogenase YdfG</fullName>
    </submittedName>
</protein>
<reference evidence="2 3" key="1">
    <citation type="submission" date="2020-08" db="EMBL/GenBank/DDBJ databases">
        <title>Sequencing the genomes of 1000 actinobacteria strains.</title>
        <authorList>
            <person name="Klenk H.-P."/>
        </authorList>
    </citation>
    <scope>NUCLEOTIDE SEQUENCE [LARGE SCALE GENOMIC DNA]</scope>
    <source>
        <strain evidence="2 3">DSM 46887</strain>
    </source>
</reference>
<evidence type="ECO:0000256" key="1">
    <source>
        <dbReference type="SAM" id="MobiDB-lite"/>
    </source>
</evidence>
<dbReference type="Proteomes" id="UP000540685">
    <property type="component" value="Unassembled WGS sequence"/>
</dbReference>
<gene>
    <name evidence="2" type="ORF">F4562_003103</name>
</gene>
<dbReference type="AlphaFoldDB" id="A0A7W9IGW0"/>